<feature type="transmembrane region" description="Helical" evidence="1">
    <location>
        <begin position="7"/>
        <end position="23"/>
    </location>
</feature>
<comment type="caution">
    <text evidence="3">The sequence shown here is derived from an EMBL/GenBank/DDBJ whole genome shotgun (WGS) entry which is preliminary data.</text>
</comment>
<organism evidence="3 4">
    <name type="scientific">Aequitasia blattaphilus</name>
    <dbReference type="NCBI Taxonomy" id="2949332"/>
    <lineage>
        <taxon>Bacteria</taxon>
        <taxon>Bacillati</taxon>
        <taxon>Bacillota</taxon>
        <taxon>Clostridia</taxon>
        <taxon>Lachnospirales</taxon>
        <taxon>Lachnospiraceae</taxon>
        <taxon>Aequitasia</taxon>
    </lineage>
</organism>
<dbReference type="EMBL" id="JAMZFW010000014">
    <property type="protein sequence ID" value="MCP1102778.1"/>
    <property type="molecule type" value="Genomic_DNA"/>
</dbReference>
<protein>
    <submittedName>
        <fullName evidence="3">Triacylglycerol lipase</fullName>
    </submittedName>
</protein>
<feature type="domain" description="DUF676" evidence="2">
    <location>
        <begin position="230"/>
        <end position="294"/>
    </location>
</feature>
<dbReference type="Proteomes" id="UP001523566">
    <property type="component" value="Unassembled WGS sequence"/>
</dbReference>
<accession>A0ABT1EAB5</accession>
<keyword evidence="1" id="KW-1133">Transmembrane helix</keyword>
<dbReference type="InterPro" id="IPR029058">
    <property type="entry name" value="AB_hydrolase_fold"/>
</dbReference>
<evidence type="ECO:0000259" key="2">
    <source>
        <dbReference type="Pfam" id="PF05057"/>
    </source>
</evidence>
<evidence type="ECO:0000313" key="4">
    <source>
        <dbReference type="Proteomes" id="UP001523566"/>
    </source>
</evidence>
<dbReference type="InterPro" id="IPR007751">
    <property type="entry name" value="DUF676_lipase-like"/>
</dbReference>
<dbReference type="Pfam" id="PF05057">
    <property type="entry name" value="DUF676"/>
    <property type="match status" value="1"/>
</dbReference>
<keyword evidence="1" id="KW-0812">Transmembrane</keyword>
<proteinExistence type="predicted"/>
<feature type="transmembrane region" description="Helical" evidence="1">
    <location>
        <begin position="105"/>
        <end position="124"/>
    </location>
</feature>
<dbReference type="RefSeq" id="WP_262066565.1">
    <property type="nucleotide sequence ID" value="NZ_JAMXOD010000014.1"/>
</dbReference>
<name>A0ABT1EAB5_9FIRM</name>
<feature type="transmembrane region" description="Helical" evidence="1">
    <location>
        <begin position="68"/>
        <end position="93"/>
    </location>
</feature>
<evidence type="ECO:0000313" key="3">
    <source>
        <dbReference type="EMBL" id="MCP1102778.1"/>
    </source>
</evidence>
<evidence type="ECO:0000256" key="1">
    <source>
        <dbReference type="SAM" id="Phobius"/>
    </source>
</evidence>
<feature type="transmembrane region" description="Helical" evidence="1">
    <location>
        <begin position="29"/>
        <end position="47"/>
    </location>
</feature>
<feature type="transmembrane region" description="Helical" evidence="1">
    <location>
        <begin position="136"/>
        <end position="153"/>
    </location>
</feature>
<keyword evidence="4" id="KW-1185">Reference proteome</keyword>
<sequence length="446" mass="51386">MRKILTTSFLVVVCNFILWNHLLQPKKSVLIVCLIFGVLVYFAFSILPERFSERNLKYMTLRMKALYGGCELLTVFGYGFMLEVVLYVILFFVGKISWKVLVGNFLVFLVLFLFLEIQGVIRLLLLSKQIKIGRKLILMLFWWIPLFNIYFIRKITRVARVECEVESHIAQMDAARVENHICQTKYPILMVHGVFFRDWQFFNYWGRIPKELVKNGAHVYYGKQESALAIEESGKELSIQIDQILAETGAEKLNIIAHSKGGLDSRYAISQLKMYPKVASLTTINTPHLGCKWADILLKKLPPGIVNQVAKTYNRMFKRLGDSHPDFMGAVCDLTEARMVSFNQEVENQPEVLYQSVMSKMNSPKSAGFPLNLTYRIINRLQKEENDGLVPITSGKWGDYLGDVSVRGRRGISHGDMIDLFRENIDGFEVRNFYVDLIKDLKNKGY</sequence>
<dbReference type="SUPFAM" id="SSF53474">
    <property type="entry name" value="alpha/beta-Hydrolases"/>
    <property type="match status" value="1"/>
</dbReference>
<keyword evidence="1" id="KW-0472">Membrane</keyword>
<dbReference type="Gene3D" id="3.40.50.1820">
    <property type="entry name" value="alpha/beta hydrolase"/>
    <property type="match status" value="1"/>
</dbReference>
<reference evidence="3 4" key="1">
    <citation type="journal article" date="2022" name="Genome Biol. Evol.">
        <title>Host diet, physiology and behaviors set the stage for Lachnospiraceae cladogenesis.</title>
        <authorList>
            <person name="Vera-Ponce De Leon A."/>
            <person name="Schneider M."/>
            <person name="Jahnes B.C."/>
            <person name="Sadowski V."/>
            <person name="Camuy-Velez L.A."/>
            <person name="Duan J."/>
            <person name="Sabree Z.L."/>
        </authorList>
    </citation>
    <scope>NUCLEOTIDE SEQUENCE [LARGE SCALE GENOMIC DNA]</scope>
    <source>
        <strain evidence="3 4">PAL113</strain>
    </source>
</reference>
<gene>
    <name evidence="3" type="ORF">NK125_10150</name>
</gene>